<comment type="caution">
    <text evidence="2">The sequence shown here is derived from an EMBL/GenBank/DDBJ whole genome shotgun (WGS) entry which is preliminary data.</text>
</comment>
<dbReference type="RefSeq" id="WP_189304928.1">
    <property type="nucleotide sequence ID" value="NZ_BMRP01000025.1"/>
</dbReference>
<keyword evidence="1" id="KW-1133">Transmembrane helix</keyword>
<gene>
    <name evidence="2" type="ORF">GCM10010211_58430</name>
</gene>
<organism evidence="2 3">
    <name type="scientific">Streptomyces albospinus</name>
    <dbReference type="NCBI Taxonomy" id="285515"/>
    <lineage>
        <taxon>Bacteria</taxon>
        <taxon>Bacillati</taxon>
        <taxon>Actinomycetota</taxon>
        <taxon>Actinomycetes</taxon>
        <taxon>Kitasatosporales</taxon>
        <taxon>Streptomycetaceae</taxon>
        <taxon>Streptomyces</taxon>
    </lineage>
</organism>
<feature type="transmembrane region" description="Helical" evidence="1">
    <location>
        <begin position="145"/>
        <end position="168"/>
    </location>
</feature>
<sequence>MTNMPGRLALRAYPPSFRERYGPELEALVEDTGAGPRVVADLLFSALRAWLRPVMPDESAEQRRRRMQASVATTWASWCAALYALPLLHIVLTDHLRPASANWVRPLLYVAQYAVYSSGLIPLLGALLLVAETSRSGNWAVWRPLAAAAALLPVGTLGMCALALRYLFDEPSSRLWDLGWLGLAVFLIAVAVAPPAVVTRCRPSAKILRLLAPLGVAMAFAVTATGVASVAAATALIMDSGDASDGLNTPSVIAALTAAASLAALVSSGKGARAALRRERPVDLVGDV</sequence>
<dbReference type="Proteomes" id="UP000654471">
    <property type="component" value="Unassembled WGS sequence"/>
</dbReference>
<feature type="transmembrane region" description="Helical" evidence="1">
    <location>
        <begin position="180"/>
        <end position="198"/>
    </location>
</feature>
<feature type="transmembrane region" description="Helical" evidence="1">
    <location>
        <begin position="210"/>
        <end position="238"/>
    </location>
</feature>
<feature type="transmembrane region" description="Helical" evidence="1">
    <location>
        <begin position="113"/>
        <end position="133"/>
    </location>
</feature>
<keyword evidence="1" id="KW-0812">Transmembrane</keyword>
<feature type="transmembrane region" description="Helical" evidence="1">
    <location>
        <begin position="72"/>
        <end position="93"/>
    </location>
</feature>
<name>A0ABQ2VG92_9ACTN</name>
<evidence type="ECO:0000256" key="1">
    <source>
        <dbReference type="SAM" id="Phobius"/>
    </source>
</evidence>
<keyword evidence="3" id="KW-1185">Reference proteome</keyword>
<proteinExistence type="predicted"/>
<dbReference type="EMBL" id="BMRP01000025">
    <property type="protein sequence ID" value="GGU84749.1"/>
    <property type="molecule type" value="Genomic_DNA"/>
</dbReference>
<accession>A0ABQ2VG92</accession>
<evidence type="ECO:0000313" key="2">
    <source>
        <dbReference type="EMBL" id="GGU84749.1"/>
    </source>
</evidence>
<reference evidence="3" key="1">
    <citation type="journal article" date="2019" name="Int. J. Syst. Evol. Microbiol.">
        <title>The Global Catalogue of Microorganisms (GCM) 10K type strain sequencing project: providing services to taxonomists for standard genome sequencing and annotation.</title>
        <authorList>
            <consortium name="The Broad Institute Genomics Platform"/>
            <consortium name="The Broad Institute Genome Sequencing Center for Infectious Disease"/>
            <person name="Wu L."/>
            <person name="Ma J."/>
        </authorList>
    </citation>
    <scope>NUCLEOTIDE SEQUENCE [LARGE SCALE GENOMIC DNA]</scope>
    <source>
        <strain evidence="3">JCM 3399</strain>
    </source>
</reference>
<keyword evidence="1" id="KW-0472">Membrane</keyword>
<protein>
    <submittedName>
        <fullName evidence="2">Uncharacterized protein</fullName>
    </submittedName>
</protein>
<feature type="transmembrane region" description="Helical" evidence="1">
    <location>
        <begin position="250"/>
        <end position="268"/>
    </location>
</feature>
<evidence type="ECO:0000313" key="3">
    <source>
        <dbReference type="Proteomes" id="UP000654471"/>
    </source>
</evidence>